<accession>A0A221MCX5</accession>
<dbReference type="EMBL" id="CP022437">
    <property type="protein sequence ID" value="ASN05505.1"/>
    <property type="molecule type" value="Genomic_DNA"/>
</dbReference>
<dbReference type="OrthoDB" id="2449131at2"/>
<evidence type="ECO:0000313" key="2">
    <source>
        <dbReference type="Proteomes" id="UP000204391"/>
    </source>
</evidence>
<organism evidence="1 2">
    <name type="scientific">Virgibacillus necropolis</name>
    <dbReference type="NCBI Taxonomy" id="163877"/>
    <lineage>
        <taxon>Bacteria</taxon>
        <taxon>Bacillati</taxon>
        <taxon>Bacillota</taxon>
        <taxon>Bacilli</taxon>
        <taxon>Bacillales</taxon>
        <taxon>Bacillaceae</taxon>
        <taxon>Virgibacillus</taxon>
    </lineage>
</organism>
<reference evidence="1 2" key="1">
    <citation type="journal article" date="2003" name="Int. J. Syst. Evol. Microbiol.">
        <title>Virgibacillus carmonensis sp. nov., Virgibacillus necropolis sp. nov. and Virgibacillus picturae sp. nov., three novel species isolated from deteriorated mural paintings, transfer of the species of the genus salibacillus to Virgibacillus, as Virgibacillus marismortui comb. nov. and Virgibacillus salexigens comb. nov., and emended description of the genus Virgibacillus.</title>
        <authorList>
            <person name="Heyrman J."/>
            <person name="Logan N.A."/>
            <person name="Busse H.J."/>
            <person name="Balcaen A."/>
            <person name="Lebbe L."/>
            <person name="Rodriguez-Diaz M."/>
            <person name="Swings J."/>
            <person name="De Vos P."/>
        </authorList>
    </citation>
    <scope>NUCLEOTIDE SEQUENCE [LARGE SCALE GENOMIC DNA]</scope>
    <source>
        <strain evidence="1 2">LMG 19488</strain>
    </source>
</reference>
<dbReference type="Proteomes" id="UP000204391">
    <property type="component" value="Chromosome"/>
</dbReference>
<evidence type="ECO:0000313" key="1">
    <source>
        <dbReference type="EMBL" id="ASN05505.1"/>
    </source>
</evidence>
<protein>
    <recommendedName>
        <fullName evidence="3">ABC transporter periplasmic binding protein yphF</fullName>
    </recommendedName>
</protein>
<dbReference type="PROSITE" id="PS51257">
    <property type="entry name" value="PROKAR_LIPOPROTEIN"/>
    <property type="match status" value="1"/>
</dbReference>
<evidence type="ECO:0008006" key="3">
    <source>
        <dbReference type="Google" id="ProtNLM"/>
    </source>
</evidence>
<name>A0A221MCX5_9BACI</name>
<dbReference type="RefSeq" id="WP_089532354.1">
    <property type="nucleotide sequence ID" value="NZ_CP022437.1"/>
</dbReference>
<dbReference type="AlphaFoldDB" id="A0A221MCX5"/>
<gene>
    <name evidence="1" type="ORF">CFK40_11025</name>
</gene>
<sequence>MKYRYIRAIGAVFLIFLLSGCLYPKNELTKNQVPNEQQLETVQSAVDTYREKNQGLVPIKTTDNDTPIFRKYLINFSILQEKGLLGEIPGTAYENGGVYQYVLLTPEKNPRVKLIDLRVSDALREVAVKLEVYRNENLYPPFGQPITNHLYKIDYEELGFEHEPYVVSPYSQKNIPIIMDTDGNLYVDYRTDLYEALKKYDHSYKTGDDIRYLLAENTPFLPVYSYPYTVKDGEPVYMTPE</sequence>
<dbReference type="KEGG" id="vne:CFK40_11025"/>
<keyword evidence="2" id="KW-1185">Reference proteome</keyword>
<proteinExistence type="predicted"/>